<protein>
    <submittedName>
        <fullName evidence="2">Uncharacterized protein</fullName>
    </submittedName>
</protein>
<name>A0A1N7C6G9_9SPHI</name>
<dbReference type="EMBL" id="JACHCB010000009">
    <property type="protein sequence ID" value="MBB6110973.1"/>
    <property type="molecule type" value="Genomic_DNA"/>
</dbReference>
<evidence type="ECO:0000313" key="3">
    <source>
        <dbReference type="Proteomes" id="UP000541583"/>
    </source>
</evidence>
<dbReference type="Proteomes" id="UP000548326">
    <property type="component" value="Unassembled WGS sequence"/>
</dbReference>
<evidence type="ECO:0000313" key="4">
    <source>
        <dbReference type="Proteomes" id="UP000548326"/>
    </source>
</evidence>
<proteinExistence type="predicted"/>
<reference evidence="3 4" key="1">
    <citation type="submission" date="2020-08" db="EMBL/GenBank/DDBJ databases">
        <title>Genomic Encyclopedia of Type Strains, Phase IV (KMG-V): Genome sequencing to study the core and pangenomes of soil and plant-associated prokaryotes.</title>
        <authorList>
            <person name="Whitman W."/>
        </authorList>
    </citation>
    <scope>NUCLEOTIDE SEQUENCE [LARGE SCALE GENOMIC DNA]</scope>
    <source>
        <strain evidence="1 3">ANJLi2</strain>
        <strain evidence="2 4">MP601</strain>
    </source>
</reference>
<keyword evidence="3" id="KW-1185">Reference proteome</keyword>
<evidence type="ECO:0000313" key="2">
    <source>
        <dbReference type="EMBL" id="MBB6127984.1"/>
    </source>
</evidence>
<dbReference type="AlphaFoldDB" id="A0A1N7C6G9"/>
<sequence length="81" mass="9092">MCASIVDEEFSCRELLARGKHGFSFQLNYKAESFNHDLHEIRCANLAGAKEELCSEFYFASNSFKVVDVTGSLLIAVKIIE</sequence>
<organism evidence="2 4">
    <name type="scientific">Mucilaginibacter lappiensis</name>
    <dbReference type="NCBI Taxonomy" id="354630"/>
    <lineage>
        <taxon>Bacteria</taxon>
        <taxon>Pseudomonadati</taxon>
        <taxon>Bacteroidota</taxon>
        <taxon>Sphingobacteriia</taxon>
        <taxon>Sphingobacteriales</taxon>
        <taxon>Sphingobacteriaceae</taxon>
        <taxon>Mucilaginibacter</taxon>
    </lineage>
</organism>
<dbReference type="Proteomes" id="UP000541583">
    <property type="component" value="Unassembled WGS sequence"/>
</dbReference>
<evidence type="ECO:0000313" key="1">
    <source>
        <dbReference type="EMBL" id="MBB6110973.1"/>
    </source>
</evidence>
<gene>
    <name evidence="2" type="ORF">HDF22_002097</name>
    <name evidence="1" type="ORF">HDF23_003734</name>
</gene>
<dbReference type="EMBL" id="JACHCA010000005">
    <property type="protein sequence ID" value="MBB6127984.1"/>
    <property type="molecule type" value="Genomic_DNA"/>
</dbReference>
<comment type="caution">
    <text evidence="2">The sequence shown here is derived from an EMBL/GenBank/DDBJ whole genome shotgun (WGS) entry which is preliminary data.</text>
</comment>
<accession>A0A1N7C6G9</accession>